<gene>
    <name evidence="9" type="primary">g10882</name>
    <name evidence="9" type="ORF">VP750_LOCUS9756</name>
</gene>
<evidence type="ECO:0000313" key="9">
    <source>
        <dbReference type="EMBL" id="CAL5227850.1"/>
    </source>
</evidence>
<dbReference type="Pfam" id="PF00225">
    <property type="entry name" value="Kinesin"/>
    <property type="match status" value="1"/>
</dbReference>
<dbReference type="SMART" id="SM00129">
    <property type="entry name" value="KISc"/>
    <property type="match status" value="1"/>
</dbReference>
<dbReference type="SUPFAM" id="SSF52540">
    <property type="entry name" value="P-loop containing nucleoside triphosphate hydrolases"/>
    <property type="match status" value="1"/>
</dbReference>
<dbReference type="InterPro" id="IPR036961">
    <property type="entry name" value="Kinesin_motor_dom_sf"/>
</dbReference>
<keyword evidence="5" id="KW-0175">Coiled coil</keyword>
<organism evidence="9 10">
    <name type="scientific">Coccomyxa viridis</name>
    <dbReference type="NCBI Taxonomy" id="1274662"/>
    <lineage>
        <taxon>Eukaryota</taxon>
        <taxon>Viridiplantae</taxon>
        <taxon>Chlorophyta</taxon>
        <taxon>core chlorophytes</taxon>
        <taxon>Trebouxiophyceae</taxon>
        <taxon>Trebouxiophyceae incertae sedis</taxon>
        <taxon>Coccomyxaceae</taxon>
        <taxon>Coccomyxa</taxon>
    </lineage>
</organism>
<keyword evidence="3 7" id="KW-0547">Nucleotide-binding</keyword>
<evidence type="ECO:0000259" key="8">
    <source>
        <dbReference type="PROSITE" id="PS50067"/>
    </source>
</evidence>
<dbReference type="EMBL" id="CAXHTA020000017">
    <property type="protein sequence ID" value="CAL5227850.1"/>
    <property type="molecule type" value="Genomic_DNA"/>
</dbReference>
<evidence type="ECO:0000256" key="1">
    <source>
        <dbReference type="ARBA" id="ARBA00004496"/>
    </source>
</evidence>
<evidence type="ECO:0000256" key="3">
    <source>
        <dbReference type="ARBA" id="ARBA00022741"/>
    </source>
</evidence>
<dbReference type="PANTHER" id="PTHR47969:SF15">
    <property type="entry name" value="CHROMOSOME-ASSOCIATED KINESIN KIF4A-RELATED"/>
    <property type="match status" value="1"/>
</dbReference>
<protein>
    <submittedName>
        <fullName evidence="9">G10882 protein</fullName>
    </submittedName>
</protein>
<keyword evidence="6 7" id="KW-0505">Motor protein</keyword>
<evidence type="ECO:0000313" key="10">
    <source>
        <dbReference type="Proteomes" id="UP001497392"/>
    </source>
</evidence>
<feature type="binding site" evidence="7">
    <location>
        <begin position="69"/>
        <end position="76"/>
    </location>
    <ligand>
        <name>ATP</name>
        <dbReference type="ChEBI" id="CHEBI:30616"/>
    </ligand>
</feature>
<dbReference type="Proteomes" id="UP001497392">
    <property type="component" value="Unassembled WGS sequence"/>
</dbReference>
<dbReference type="PANTHER" id="PTHR47969">
    <property type="entry name" value="CHROMOSOME-ASSOCIATED KINESIN KIF4A-RELATED"/>
    <property type="match status" value="1"/>
</dbReference>
<evidence type="ECO:0000256" key="7">
    <source>
        <dbReference type="PROSITE-ProRule" id="PRU00283"/>
    </source>
</evidence>
<keyword evidence="10" id="KW-1185">Reference proteome</keyword>
<evidence type="ECO:0000256" key="2">
    <source>
        <dbReference type="ARBA" id="ARBA00022490"/>
    </source>
</evidence>
<evidence type="ECO:0000256" key="6">
    <source>
        <dbReference type="ARBA" id="ARBA00023175"/>
    </source>
</evidence>
<name>A0ABP1G984_9CHLO</name>
<proteinExistence type="inferred from homology"/>
<dbReference type="Gene3D" id="3.40.850.10">
    <property type="entry name" value="Kinesin motor domain"/>
    <property type="match status" value="1"/>
</dbReference>
<dbReference type="InterPro" id="IPR027417">
    <property type="entry name" value="P-loop_NTPase"/>
</dbReference>
<comment type="caution">
    <text evidence="9">The sequence shown here is derived from an EMBL/GenBank/DDBJ whole genome shotgun (WGS) entry which is preliminary data.</text>
</comment>
<evidence type="ECO:0000256" key="5">
    <source>
        <dbReference type="ARBA" id="ARBA00023054"/>
    </source>
</evidence>
<dbReference type="InterPro" id="IPR027640">
    <property type="entry name" value="Kinesin-like_fam"/>
</dbReference>
<sequence>MPASTCSVVVRVRPTDDGNRNHIQTVKNDQGTSVLIRKASGDDGMYKECARDVVNSVLEGFNGTIMAYGQTGSGKTFTMSGPQSRTVASGKWGIMPRAISQVFKQLQVGEYLQWTVETSYVELYNESFRDLADTSTAPADISIFEQQ</sequence>
<comment type="subcellular location">
    <subcellularLocation>
        <location evidence="1">Cytoplasm</location>
    </subcellularLocation>
</comment>
<dbReference type="PROSITE" id="PS50067">
    <property type="entry name" value="KINESIN_MOTOR_2"/>
    <property type="match status" value="1"/>
</dbReference>
<feature type="domain" description="Kinesin motor" evidence="8">
    <location>
        <begin position="5"/>
        <end position="147"/>
    </location>
</feature>
<dbReference type="InterPro" id="IPR001752">
    <property type="entry name" value="Kinesin_motor_dom"/>
</dbReference>
<accession>A0ABP1G984</accession>
<comment type="similarity">
    <text evidence="7">Belongs to the TRAFAC class myosin-kinesin ATPase superfamily. Kinesin family.</text>
</comment>
<evidence type="ECO:0000256" key="4">
    <source>
        <dbReference type="ARBA" id="ARBA00022840"/>
    </source>
</evidence>
<keyword evidence="2" id="KW-0963">Cytoplasm</keyword>
<reference evidence="9 10" key="1">
    <citation type="submission" date="2024-06" db="EMBL/GenBank/DDBJ databases">
        <authorList>
            <person name="Kraege A."/>
            <person name="Thomma B."/>
        </authorList>
    </citation>
    <scope>NUCLEOTIDE SEQUENCE [LARGE SCALE GENOMIC DNA]</scope>
</reference>
<keyword evidence="4 7" id="KW-0067">ATP-binding</keyword>